<reference evidence="2" key="1">
    <citation type="submission" date="2016-11" db="UniProtKB">
        <authorList>
            <consortium name="WormBaseParasite"/>
        </authorList>
    </citation>
    <scope>IDENTIFICATION</scope>
</reference>
<dbReference type="Proteomes" id="UP000095281">
    <property type="component" value="Unplaced"/>
</dbReference>
<protein>
    <submittedName>
        <fullName evidence="2">Uncharacterized protein</fullName>
    </submittedName>
</protein>
<keyword evidence="1" id="KW-1185">Reference proteome</keyword>
<evidence type="ECO:0000313" key="2">
    <source>
        <dbReference type="WBParaSite" id="MhA1_Contig2246.frz3.gene3"/>
    </source>
</evidence>
<accession>A0A1I8BG51</accession>
<organism evidence="1 2">
    <name type="scientific">Meloidogyne hapla</name>
    <name type="common">Root-knot nematode worm</name>
    <dbReference type="NCBI Taxonomy" id="6305"/>
    <lineage>
        <taxon>Eukaryota</taxon>
        <taxon>Metazoa</taxon>
        <taxon>Ecdysozoa</taxon>
        <taxon>Nematoda</taxon>
        <taxon>Chromadorea</taxon>
        <taxon>Rhabditida</taxon>
        <taxon>Tylenchina</taxon>
        <taxon>Tylenchomorpha</taxon>
        <taxon>Tylenchoidea</taxon>
        <taxon>Meloidogynidae</taxon>
        <taxon>Meloidogyninae</taxon>
        <taxon>Meloidogyne</taxon>
    </lineage>
</organism>
<name>A0A1I8BG51_MELHA</name>
<evidence type="ECO:0000313" key="1">
    <source>
        <dbReference type="Proteomes" id="UP000095281"/>
    </source>
</evidence>
<dbReference type="AlphaFoldDB" id="A0A1I8BG51"/>
<dbReference type="WBParaSite" id="MhA1_Contig2246.frz3.gene3">
    <property type="protein sequence ID" value="MhA1_Contig2246.frz3.gene3"/>
    <property type="gene ID" value="MhA1_Contig2246.frz3.gene3"/>
</dbReference>
<sequence length="89" mass="10633">MKYNVDADSHDLKRGIIDFLLNYFTDEELEDRFFSSWNDMNDNVDVKSLALYKTLAEMNMRLPTRRPDTMAEKYWEELNQLYTAGKINL</sequence>
<proteinExistence type="predicted"/>